<dbReference type="Gramene" id="PRQ15968">
    <property type="protein sequence ID" value="PRQ15968"/>
    <property type="gene ID" value="RchiOBHm_Chr7g0179161"/>
</dbReference>
<evidence type="ECO:0000256" key="5">
    <source>
        <dbReference type="ARBA" id="ARBA00023136"/>
    </source>
</evidence>
<feature type="transmembrane region" description="Helical" evidence="6">
    <location>
        <begin position="194"/>
        <end position="215"/>
    </location>
</feature>
<dbReference type="OMA" id="ACSISYW"/>
<dbReference type="PANTHER" id="PTHR11206">
    <property type="entry name" value="MULTIDRUG RESISTANCE PROTEIN"/>
    <property type="match status" value="1"/>
</dbReference>
<feature type="transmembrane region" description="Helical" evidence="6">
    <location>
        <begin position="418"/>
        <end position="442"/>
    </location>
</feature>
<protein>
    <recommendedName>
        <fullName evidence="6">Protein DETOXIFICATION</fullName>
    </recommendedName>
    <alternativeName>
        <fullName evidence="6">Multidrug and toxic compound extrusion protein</fullName>
    </alternativeName>
</protein>
<dbReference type="EMBL" id="PDCK01000045">
    <property type="protein sequence ID" value="PRQ15968.1"/>
    <property type="molecule type" value="Genomic_DNA"/>
</dbReference>
<feature type="transmembrane region" description="Helical" evidence="6">
    <location>
        <begin position="448"/>
        <end position="469"/>
    </location>
</feature>
<keyword evidence="4 6" id="KW-1133">Transmembrane helix</keyword>
<dbReference type="InterPro" id="IPR045069">
    <property type="entry name" value="MATE_euk"/>
</dbReference>
<comment type="similarity">
    <text evidence="2 6">Belongs to the multi antimicrobial extrusion (MATE) (TC 2.A.66.1) family.</text>
</comment>
<dbReference type="NCBIfam" id="TIGR00797">
    <property type="entry name" value="matE"/>
    <property type="match status" value="1"/>
</dbReference>
<evidence type="ECO:0000313" key="7">
    <source>
        <dbReference type="EMBL" id="PRQ15968.1"/>
    </source>
</evidence>
<sequence>MEREDNKPSLSSPLIPVREEDGVILEEERSHEKWFKKEEVVEEVKKQLWLAGPLISVSILQYSIQIIAVMFVGHLGELSLSGATMALSFTSVTGFSLLMGMSSALDTLSGQCYGAKQYHMMGIHMQRAMFVLLLVCIPLAIISANTRIILIALGQDVDISTEAGKFARFNIPSLFAYALLQCLVRFLQTQNIVFPMMLSSGITTLLHIPICWLLVFNSGLGGRGAALANSISYWINVLLLVLYVRFSSSCAKTWTGLSKEAFQNVVTFLRLAIPSAVMVCLEMWSFELIVLLSGLLPNPELETSVLSISLNTAAMVWMIPFGLSSAVSTRVSNELGAGHPKTARLSVCVVLVMAITEGLLVGLVLILIRNFWGYAYSNETEVIDYLATMMPILATSNFLDGLQCVLSGTARGCGWQKIGAFVNLGSYYLVGIPLAVLMAFILHIGGKGLWLGIICALIVQVLSLLTITIRTNWEKEAKQATERVYDSTVPVDIVS</sequence>
<keyword evidence="8" id="KW-1185">Reference proteome</keyword>
<evidence type="ECO:0000256" key="1">
    <source>
        <dbReference type="ARBA" id="ARBA00004141"/>
    </source>
</evidence>
<dbReference type="GO" id="GO:0042910">
    <property type="term" value="F:xenobiotic transmembrane transporter activity"/>
    <property type="evidence" value="ECO:0007669"/>
    <property type="project" value="InterPro"/>
</dbReference>
<feature type="transmembrane region" description="Helical" evidence="6">
    <location>
        <begin position="267"/>
        <end position="292"/>
    </location>
</feature>
<dbReference type="OrthoDB" id="2126698at2759"/>
<accession>A0A2P6P216</accession>
<comment type="caution">
    <text evidence="7">The sequence shown here is derived from an EMBL/GenBank/DDBJ whole genome shotgun (WGS) entry which is preliminary data.</text>
</comment>
<reference evidence="7 8" key="1">
    <citation type="journal article" date="2018" name="Nat. Genet.">
        <title>The Rosa genome provides new insights in the design of modern roses.</title>
        <authorList>
            <person name="Bendahmane M."/>
        </authorList>
    </citation>
    <scope>NUCLEOTIDE SEQUENCE [LARGE SCALE GENOMIC DNA]</scope>
    <source>
        <strain evidence="8">cv. Old Blush</strain>
    </source>
</reference>
<feature type="transmembrane region" description="Helical" evidence="6">
    <location>
        <begin position="227"/>
        <end position="246"/>
    </location>
</feature>
<evidence type="ECO:0000256" key="6">
    <source>
        <dbReference type="RuleBase" id="RU004914"/>
    </source>
</evidence>
<gene>
    <name evidence="7" type="ORF">RchiOBHm_Chr7g0179161</name>
</gene>
<feature type="transmembrane region" description="Helical" evidence="6">
    <location>
        <begin position="48"/>
        <end position="73"/>
    </location>
</feature>
<dbReference type="GO" id="GO:0016020">
    <property type="term" value="C:membrane"/>
    <property type="evidence" value="ECO:0007669"/>
    <property type="project" value="UniProtKB-SubCell"/>
</dbReference>
<dbReference type="AlphaFoldDB" id="A0A2P6P216"/>
<evidence type="ECO:0000256" key="4">
    <source>
        <dbReference type="ARBA" id="ARBA00022989"/>
    </source>
</evidence>
<feature type="transmembrane region" description="Helical" evidence="6">
    <location>
        <begin position="85"/>
        <end position="108"/>
    </location>
</feature>
<evidence type="ECO:0000256" key="3">
    <source>
        <dbReference type="ARBA" id="ARBA00022692"/>
    </source>
</evidence>
<dbReference type="GO" id="GO:1990961">
    <property type="term" value="P:xenobiotic detoxification by transmembrane export across the plasma membrane"/>
    <property type="evidence" value="ECO:0007669"/>
    <property type="project" value="InterPro"/>
</dbReference>
<feature type="transmembrane region" description="Helical" evidence="6">
    <location>
        <begin position="304"/>
        <end position="324"/>
    </location>
</feature>
<feature type="transmembrane region" description="Helical" evidence="6">
    <location>
        <begin position="166"/>
        <end position="187"/>
    </location>
</feature>
<feature type="transmembrane region" description="Helical" evidence="6">
    <location>
        <begin position="345"/>
        <end position="368"/>
    </location>
</feature>
<feature type="transmembrane region" description="Helical" evidence="6">
    <location>
        <begin position="388"/>
        <end position="406"/>
    </location>
</feature>
<evidence type="ECO:0000313" key="8">
    <source>
        <dbReference type="Proteomes" id="UP000238479"/>
    </source>
</evidence>
<dbReference type="InterPro" id="IPR002528">
    <property type="entry name" value="MATE_fam"/>
</dbReference>
<dbReference type="Pfam" id="PF01554">
    <property type="entry name" value="MatE"/>
    <property type="match status" value="2"/>
</dbReference>
<dbReference type="Proteomes" id="UP000238479">
    <property type="component" value="Chromosome 7"/>
</dbReference>
<feature type="transmembrane region" description="Helical" evidence="6">
    <location>
        <begin position="129"/>
        <end position="154"/>
    </location>
</feature>
<proteinExistence type="inferred from homology"/>
<keyword evidence="3 6" id="KW-0812">Transmembrane</keyword>
<dbReference type="GO" id="GO:0015297">
    <property type="term" value="F:antiporter activity"/>
    <property type="evidence" value="ECO:0007669"/>
    <property type="project" value="InterPro"/>
</dbReference>
<comment type="subcellular location">
    <subcellularLocation>
        <location evidence="1">Membrane</location>
        <topology evidence="1">Multi-pass membrane protein</topology>
    </subcellularLocation>
</comment>
<keyword evidence="5 6" id="KW-0472">Membrane</keyword>
<name>A0A2P6P216_ROSCH</name>
<organism evidence="7 8">
    <name type="scientific">Rosa chinensis</name>
    <name type="common">China rose</name>
    <dbReference type="NCBI Taxonomy" id="74649"/>
    <lineage>
        <taxon>Eukaryota</taxon>
        <taxon>Viridiplantae</taxon>
        <taxon>Streptophyta</taxon>
        <taxon>Embryophyta</taxon>
        <taxon>Tracheophyta</taxon>
        <taxon>Spermatophyta</taxon>
        <taxon>Magnoliopsida</taxon>
        <taxon>eudicotyledons</taxon>
        <taxon>Gunneridae</taxon>
        <taxon>Pentapetalae</taxon>
        <taxon>rosids</taxon>
        <taxon>fabids</taxon>
        <taxon>Rosales</taxon>
        <taxon>Rosaceae</taxon>
        <taxon>Rosoideae</taxon>
        <taxon>Rosoideae incertae sedis</taxon>
        <taxon>Rosa</taxon>
    </lineage>
</organism>
<dbReference type="CDD" id="cd13132">
    <property type="entry name" value="MATE_eukaryotic"/>
    <property type="match status" value="1"/>
</dbReference>
<evidence type="ECO:0000256" key="2">
    <source>
        <dbReference type="ARBA" id="ARBA00010199"/>
    </source>
</evidence>